<evidence type="ECO:0008006" key="3">
    <source>
        <dbReference type="Google" id="ProtNLM"/>
    </source>
</evidence>
<dbReference type="Pfam" id="PF17164">
    <property type="entry name" value="DUF5122"/>
    <property type="match status" value="2"/>
</dbReference>
<evidence type="ECO:0000313" key="2">
    <source>
        <dbReference type="Proteomes" id="UP000218595"/>
    </source>
</evidence>
<dbReference type="Gene3D" id="2.80.10.50">
    <property type="match status" value="2"/>
</dbReference>
<reference evidence="1 2" key="1">
    <citation type="submission" date="2016-04" db="EMBL/GenBank/DDBJ databases">
        <title>Complete genome sequence of Pseudomonas sp. LAB-08 isolated from TCE contaminated aquifer soil.</title>
        <authorList>
            <person name="Dohra H."/>
            <person name="Suzuki K."/>
            <person name="Fatma A."/>
            <person name="Inuzuka Y."/>
            <person name="Honjo M."/>
            <person name="Tashiro Y."/>
            <person name="Futamata H."/>
        </authorList>
    </citation>
    <scope>NUCLEOTIDE SEQUENCE [LARGE SCALE GENOMIC DNA]</scope>
    <source>
        <strain evidence="1 2">LAB-08</strain>
    </source>
</reference>
<sequence length="436" mass="46746">MTLSDGISKSNSDFLDPTFGLDGKIGHSFPGTRSCEAMGIAVQHDGKIILGATTHGDDRAQFGLIGLHEDGSINPEFGGPKYQGFVRGNFLPGVMALGGPVKILKDGTILLFGYNYLEPFGFQHVIAKFLKNGYRDLSWGNNGQIIIDLPVKRAHPDYLGNQPLLSDLFADGDVTVQPDGKILLTSIIAEGSGVIMRFNSDGTADESFNKIGYVVVNYLKQPTRLTGHIVQSDGKIVVYGGAGDHVENGLLARLSDNGNIDRSFGKDGFSIATVPNHSMFFSHVVPKEDGRLVAMGVAYTQPNDTLGTNDCVITGFTKNGQPDYMFNRGTPVITEARKGLCYWKDGISSTGNTTTAVGMTLSIDSSTQTEILVGRYTETGRLDQSFADGVGWRMISVFGKGDSAAACTLSTDGKLLIAGHSWMPNNTATVIRLQKS</sequence>
<evidence type="ECO:0000313" key="1">
    <source>
        <dbReference type="EMBL" id="BCX69915.1"/>
    </source>
</evidence>
<proteinExistence type="predicted"/>
<keyword evidence="2" id="KW-1185">Reference proteome</keyword>
<gene>
    <name evidence="1" type="ORF">LAB08_R45720</name>
</gene>
<organism evidence="1 2">
    <name type="scientific">Pseudomonas izuensis</name>
    <dbReference type="NCBI Taxonomy" id="2684212"/>
    <lineage>
        <taxon>Bacteria</taxon>
        <taxon>Pseudomonadati</taxon>
        <taxon>Pseudomonadota</taxon>
        <taxon>Gammaproteobacteria</taxon>
        <taxon>Pseudomonadales</taxon>
        <taxon>Pseudomonadaceae</taxon>
        <taxon>Pseudomonas</taxon>
    </lineage>
</organism>
<dbReference type="NCBIfam" id="TIGR02608">
    <property type="entry name" value="delta_60_rpt"/>
    <property type="match status" value="5"/>
</dbReference>
<dbReference type="RefSeq" id="WP_172901567.1">
    <property type="nucleotide sequence ID" value="NZ_AP017423.2"/>
</dbReference>
<protein>
    <recommendedName>
        <fullName evidence="3">Delta-60 repeat domain-containing protein</fullName>
    </recommendedName>
</protein>
<dbReference type="Proteomes" id="UP000218595">
    <property type="component" value="Chromosome"/>
</dbReference>
<dbReference type="EMBL" id="AP017423">
    <property type="protein sequence ID" value="BCX69915.1"/>
    <property type="molecule type" value="Genomic_DNA"/>
</dbReference>
<dbReference type="InterPro" id="IPR013431">
    <property type="entry name" value="Delta_60_rpt"/>
</dbReference>
<accession>A0ABM7RW29</accession>
<name>A0ABM7RW29_9PSED</name>